<keyword evidence="4" id="KW-0539">Nucleus</keyword>
<dbReference type="AlphaFoldDB" id="A0A7S4EU80"/>
<feature type="domain" description="BRCT" evidence="7">
    <location>
        <begin position="75"/>
        <end position="177"/>
    </location>
</feature>
<evidence type="ECO:0000313" key="8">
    <source>
        <dbReference type="EMBL" id="CAE0752004.1"/>
    </source>
</evidence>
<comment type="catalytic activity">
    <reaction evidence="5">
        <text>O-phospho-L-seryl-[protein] + H2O = L-seryl-[protein] + phosphate</text>
        <dbReference type="Rhea" id="RHEA:20629"/>
        <dbReference type="Rhea" id="RHEA-COMP:9863"/>
        <dbReference type="Rhea" id="RHEA-COMP:11604"/>
        <dbReference type="ChEBI" id="CHEBI:15377"/>
        <dbReference type="ChEBI" id="CHEBI:29999"/>
        <dbReference type="ChEBI" id="CHEBI:43474"/>
        <dbReference type="ChEBI" id="CHEBI:83421"/>
        <dbReference type="EC" id="3.1.3.16"/>
    </reaction>
</comment>
<keyword evidence="3" id="KW-0378">Hydrolase</keyword>
<dbReference type="EMBL" id="HBIZ01007951">
    <property type="protein sequence ID" value="CAE0752004.1"/>
    <property type="molecule type" value="Transcribed_RNA"/>
</dbReference>
<dbReference type="GO" id="GO:0008420">
    <property type="term" value="F:RNA polymerase II CTD heptapeptide repeat phosphatase activity"/>
    <property type="evidence" value="ECO:0007669"/>
    <property type="project" value="InterPro"/>
</dbReference>
<dbReference type="EC" id="3.1.3.16" evidence="2"/>
<protein>
    <recommendedName>
        <fullName evidence="2">protein-serine/threonine phosphatase</fullName>
        <ecNumber evidence="2">3.1.3.16</ecNumber>
    </recommendedName>
</protein>
<dbReference type="SUPFAM" id="SSF52113">
    <property type="entry name" value="BRCT domain"/>
    <property type="match status" value="1"/>
</dbReference>
<accession>A0A7S4EU80</accession>
<dbReference type="PANTHER" id="PTHR23081">
    <property type="entry name" value="RNA POLYMERASE II CTD PHOSPHATASE"/>
    <property type="match status" value="1"/>
</dbReference>
<dbReference type="Gene3D" id="3.40.50.1000">
    <property type="entry name" value="HAD superfamily/HAD-like"/>
    <property type="match status" value="1"/>
</dbReference>
<evidence type="ECO:0000256" key="4">
    <source>
        <dbReference type="ARBA" id="ARBA00023242"/>
    </source>
</evidence>
<dbReference type="InterPro" id="IPR004274">
    <property type="entry name" value="FCP1_dom"/>
</dbReference>
<evidence type="ECO:0000256" key="3">
    <source>
        <dbReference type="ARBA" id="ARBA00022801"/>
    </source>
</evidence>
<name>A0A7S4EU80_CHRCT</name>
<dbReference type="PROSITE" id="PS50172">
    <property type="entry name" value="BRCT"/>
    <property type="match status" value="1"/>
</dbReference>
<dbReference type="Gene3D" id="3.40.50.10190">
    <property type="entry name" value="BRCT domain"/>
    <property type="match status" value="1"/>
</dbReference>
<evidence type="ECO:0000259" key="7">
    <source>
        <dbReference type="PROSITE" id="PS50172"/>
    </source>
</evidence>
<sequence length="294" mass="31532">MALVVDDSPEVWGSDLPNLCPIRRFTGDTRDDALSRLGTLLQKVHSRFYCSSSAVLSFDDPLGAPPDVRLVLSELRGHVLSGCAIAYTGVVSEHMNESSLPLSTLVVDFGGTVVPSVDEATHLVARQKPGWKQSAKLRRGKQRLQAEPAGHFSMVWDHWLLDTLCSWTRRDESAYAVPLLELRNSSAAGALASRTQATDSSSADAPCAADGTKSIILELVTNSAAVESEPVTDKAVAISQTDTQLRKRSREVLEAPRMAGAVSQASARLSVAEYLKNRVTQATILPTSSASTAC</sequence>
<gene>
    <name evidence="8" type="ORF">PCAR00345_LOCUS4589</name>
</gene>
<dbReference type="InterPro" id="IPR039189">
    <property type="entry name" value="Fcp1"/>
</dbReference>
<evidence type="ECO:0000256" key="6">
    <source>
        <dbReference type="ARBA" id="ARBA00048336"/>
    </source>
</evidence>
<reference evidence="8" key="1">
    <citation type="submission" date="2021-01" db="EMBL/GenBank/DDBJ databases">
        <authorList>
            <person name="Corre E."/>
            <person name="Pelletier E."/>
            <person name="Niang G."/>
            <person name="Scheremetjew M."/>
            <person name="Finn R."/>
            <person name="Kale V."/>
            <person name="Holt S."/>
            <person name="Cochrane G."/>
            <person name="Meng A."/>
            <person name="Brown T."/>
            <person name="Cohen L."/>
        </authorList>
    </citation>
    <scope>NUCLEOTIDE SEQUENCE</scope>
    <source>
        <strain evidence="8">CCMP645</strain>
    </source>
</reference>
<dbReference type="GO" id="GO:0005634">
    <property type="term" value="C:nucleus"/>
    <property type="evidence" value="ECO:0007669"/>
    <property type="project" value="UniProtKB-SubCell"/>
</dbReference>
<dbReference type="InterPro" id="IPR036420">
    <property type="entry name" value="BRCT_dom_sf"/>
</dbReference>
<organism evidence="8">
    <name type="scientific">Chrysotila carterae</name>
    <name type="common">Marine alga</name>
    <name type="synonym">Syracosphaera carterae</name>
    <dbReference type="NCBI Taxonomy" id="13221"/>
    <lineage>
        <taxon>Eukaryota</taxon>
        <taxon>Haptista</taxon>
        <taxon>Haptophyta</taxon>
        <taxon>Prymnesiophyceae</taxon>
        <taxon>Isochrysidales</taxon>
        <taxon>Isochrysidaceae</taxon>
        <taxon>Chrysotila</taxon>
    </lineage>
</organism>
<evidence type="ECO:0000256" key="2">
    <source>
        <dbReference type="ARBA" id="ARBA00013081"/>
    </source>
</evidence>
<dbReference type="InterPro" id="IPR023214">
    <property type="entry name" value="HAD_sf"/>
</dbReference>
<evidence type="ECO:0000256" key="1">
    <source>
        <dbReference type="ARBA" id="ARBA00004123"/>
    </source>
</evidence>
<dbReference type="PANTHER" id="PTHR23081:SF36">
    <property type="entry name" value="RNA POLYMERASE II SUBUNIT A C-TERMINAL DOMAIN PHOSPHATASE"/>
    <property type="match status" value="1"/>
</dbReference>
<proteinExistence type="predicted"/>
<comment type="catalytic activity">
    <reaction evidence="6">
        <text>O-phospho-L-threonyl-[protein] + H2O = L-threonyl-[protein] + phosphate</text>
        <dbReference type="Rhea" id="RHEA:47004"/>
        <dbReference type="Rhea" id="RHEA-COMP:11060"/>
        <dbReference type="Rhea" id="RHEA-COMP:11605"/>
        <dbReference type="ChEBI" id="CHEBI:15377"/>
        <dbReference type="ChEBI" id="CHEBI:30013"/>
        <dbReference type="ChEBI" id="CHEBI:43474"/>
        <dbReference type="ChEBI" id="CHEBI:61977"/>
        <dbReference type="EC" id="3.1.3.16"/>
    </reaction>
</comment>
<evidence type="ECO:0000256" key="5">
    <source>
        <dbReference type="ARBA" id="ARBA00047761"/>
    </source>
</evidence>
<comment type="subcellular location">
    <subcellularLocation>
        <location evidence="1">Nucleus</location>
    </subcellularLocation>
</comment>
<dbReference type="Pfam" id="PF03031">
    <property type="entry name" value="NIF"/>
    <property type="match status" value="1"/>
</dbReference>
<dbReference type="InterPro" id="IPR001357">
    <property type="entry name" value="BRCT_dom"/>
</dbReference>